<dbReference type="AlphaFoldDB" id="A0A4D6YFN5"/>
<keyword evidence="8 9" id="KW-0472">Membrane</keyword>
<dbReference type="Pfam" id="PF01252">
    <property type="entry name" value="Peptidase_A8"/>
    <property type="match status" value="1"/>
</dbReference>
<keyword evidence="7 9" id="KW-1133">Transmembrane helix</keyword>
<dbReference type="EMBL" id="CP033004">
    <property type="protein sequence ID" value="QCI23175.1"/>
    <property type="molecule type" value="Genomic_DNA"/>
</dbReference>
<feature type="transmembrane region" description="Helical" evidence="9">
    <location>
        <begin position="132"/>
        <end position="153"/>
    </location>
</feature>
<keyword evidence="3 9" id="KW-0645">Protease</keyword>
<feature type="transmembrane region" description="Helical" evidence="9">
    <location>
        <begin position="6"/>
        <end position="25"/>
    </location>
</feature>
<evidence type="ECO:0000256" key="11">
    <source>
        <dbReference type="RuleBase" id="RU004181"/>
    </source>
</evidence>
<evidence type="ECO:0000256" key="1">
    <source>
        <dbReference type="ARBA" id="ARBA00006139"/>
    </source>
</evidence>
<evidence type="ECO:0000256" key="5">
    <source>
        <dbReference type="ARBA" id="ARBA00022750"/>
    </source>
</evidence>
<feature type="transmembrane region" description="Helical" evidence="9">
    <location>
        <begin position="45"/>
        <end position="64"/>
    </location>
</feature>
<protein>
    <recommendedName>
        <fullName evidence="9">Lipoprotein signal peptidase</fullName>
        <ecNumber evidence="9">3.4.23.36</ecNumber>
    </recommendedName>
    <alternativeName>
        <fullName evidence="9">Prolipoprotein signal peptidase</fullName>
    </alternativeName>
    <alternativeName>
        <fullName evidence="9">Signal peptidase II</fullName>
        <shortName evidence="9">SPase II</shortName>
    </alternativeName>
</protein>
<name>A0A4D6YFN5_BUCMH</name>
<dbReference type="PANTHER" id="PTHR33695:SF1">
    <property type="entry name" value="LIPOPROTEIN SIGNAL PEPTIDASE"/>
    <property type="match status" value="1"/>
</dbReference>
<dbReference type="PANTHER" id="PTHR33695">
    <property type="entry name" value="LIPOPROTEIN SIGNAL PEPTIDASE"/>
    <property type="match status" value="1"/>
</dbReference>
<dbReference type="HAMAP" id="MF_00161">
    <property type="entry name" value="LspA"/>
    <property type="match status" value="1"/>
</dbReference>
<dbReference type="GO" id="GO:0006508">
    <property type="term" value="P:proteolysis"/>
    <property type="evidence" value="ECO:0007669"/>
    <property type="project" value="UniProtKB-KW"/>
</dbReference>
<evidence type="ECO:0000256" key="4">
    <source>
        <dbReference type="ARBA" id="ARBA00022692"/>
    </source>
</evidence>
<dbReference type="OrthoDB" id="9810259at2"/>
<evidence type="ECO:0000256" key="7">
    <source>
        <dbReference type="ARBA" id="ARBA00022989"/>
    </source>
</evidence>
<dbReference type="EC" id="3.4.23.36" evidence="9"/>
<feature type="active site" evidence="9">
    <location>
        <position position="141"/>
    </location>
</feature>
<dbReference type="RefSeq" id="WP_158336372.1">
    <property type="nucleotide sequence ID" value="NZ_CP033004.1"/>
</dbReference>
<dbReference type="GO" id="GO:0004190">
    <property type="term" value="F:aspartic-type endopeptidase activity"/>
    <property type="evidence" value="ECO:0007669"/>
    <property type="project" value="UniProtKB-UniRule"/>
</dbReference>
<keyword evidence="2 9" id="KW-1003">Cell membrane</keyword>
<keyword evidence="4 9" id="KW-0812">Transmembrane</keyword>
<dbReference type="Proteomes" id="UP000298566">
    <property type="component" value="Chromosome"/>
</dbReference>
<evidence type="ECO:0000313" key="12">
    <source>
        <dbReference type="EMBL" id="QCI23175.1"/>
    </source>
</evidence>
<evidence type="ECO:0000256" key="10">
    <source>
        <dbReference type="RuleBase" id="RU000594"/>
    </source>
</evidence>
<gene>
    <name evidence="9 12" type="primary">lspA</name>
    <name evidence="12" type="ORF">D9V73_00700</name>
</gene>
<dbReference type="GO" id="GO:0005886">
    <property type="term" value="C:plasma membrane"/>
    <property type="evidence" value="ECO:0007669"/>
    <property type="project" value="UniProtKB-SubCell"/>
</dbReference>
<dbReference type="InterPro" id="IPR001872">
    <property type="entry name" value="Peptidase_A8"/>
</dbReference>
<comment type="catalytic activity">
    <reaction evidence="9 10">
        <text>Release of signal peptides from bacterial membrane prolipoproteins. Hydrolyzes -Xaa-Yaa-Zaa-|-(S,diacylglyceryl)Cys-, in which Xaa is hydrophobic (preferably Leu), and Yaa (Ala or Ser) and Zaa (Gly or Ala) have small, neutral side chains.</text>
        <dbReference type="EC" id="3.4.23.36"/>
    </reaction>
</comment>
<reference evidence="12 13" key="1">
    <citation type="submission" date="2018-10" db="EMBL/GenBank/DDBJ databases">
        <title>Comparative functional genomics of the obligate endosymbiont Buchnera aphidicola.</title>
        <authorList>
            <person name="Chong R.A."/>
        </authorList>
    </citation>
    <scope>NUCLEOTIDE SEQUENCE [LARGE SCALE GENOMIC DNA]</scope>
    <source>
        <strain evidence="12 13">Mrh</strain>
    </source>
</reference>
<comment type="pathway">
    <text evidence="9">Protein modification; lipoprotein biosynthesis (signal peptide cleavage).</text>
</comment>
<evidence type="ECO:0000256" key="3">
    <source>
        <dbReference type="ARBA" id="ARBA00022670"/>
    </source>
</evidence>
<evidence type="ECO:0000313" key="13">
    <source>
        <dbReference type="Proteomes" id="UP000298566"/>
    </source>
</evidence>
<dbReference type="UniPathway" id="UPA00665"/>
<comment type="subcellular location">
    <subcellularLocation>
        <location evidence="9">Cell membrane</location>
        <topology evidence="9">Multi-pass membrane protein</topology>
    </subcellularLocation>
</comment>
<comment type="function">
    <text evidence="9 10">This protein specifically catalyzes the removal of signal peptides from prolipoproteins.</text>
</comment>
<evidence type="ECO:0000256" key="8">
    <source>
        <dbReference type="ARBA" id="ARBA00023136"/>
    </source>
</evidence>
<dbReference type="PRINTS" id="PR00781">
    <property type="entry name" value="LIPOSIGPTASE"/>
</dbReference>
<evidence type="ECO:0000256" key="9">
    <source>
        <dbReference type="HAMAP-Rule" id="MF_00161"/>
    </source>
</evidence>
<proteinExistence type="inferred from homology"/>
<dbReference type="PROSITE" id="PS00855">
    <property type="entry name" value="SPASE_II"/>
    <property type="match status" value="1"/>
</dbReference>
<organism evidence="12 13">
    <name type="scientific">Buchnera aphidicola subsp. Melaphis rhois</name>
    <dbReference type="NCBI Taxonomy" id="118103"/>
    <lineage>
        <taxon>Bacteria</taxon>
        <taxon>Pseudomonadati</taxon>
        <taxon>Pseudomonadota</taxon>
        <taxon>Gammaproteobacteria</taxon>
        <taxon>Enterobacterales</taxon>
        <taxon>Erwiniaceae</taxon>
        <taxon>Buchnera</taxon>
    </lineage>
</organism>
<dbReference type="NCBIfam" id="TIGR00077">
    <property type="entry name" value="lspA"/>
    <property type="match status" value="1"/>
</dbReference>
<keyword evidence="5 9" id="KW-0064">Aspartyl protease</keyword>
<accession>A0A4D6YFN5</accession>
<sequence length="161" mass="18679">MKKILTLNLLVSLNITSIVVLLDILSKQWVINHLSLFEVKPITSILNIFHTHNYGLAFSIFSNIVKNSKYFLYLLNILIIIIILKMIYSIQNNKIHNNILYTLIISGAIGNLIDRLRFGFVIDFIDIHLKDWHFATFNIADISILLGSVMMMYTHFNQKNK</sequence>
<comment type="similarity">
    <text evidence="1 9 11">Belongs to the peptidase A8 family.</text>
</comment>
<feature type="transmembrane region" description="Helical" evidence="9">
    <location>
        <begin position="70"/>
        <end position="88"/>
    </location>
</feature>
<keyword evidence="6 9" id="KW-0378">Hydrolase</keyword>
<evidence type="ECO:0000256" key="2">
    <source>
        <dbReference type="ARBA" id="ARBA00022475"/>
    </source>
</evidence>
<feature type="active site" evidence="9">
    <location>
        <position position="123"/>
    </location>
</feature>
<evidence type="ECO:0000256" key="6">
    <source>
        <dbReference type="ARBA" id="ARBA00022801"/>
    </source>
</evidence>
<feature type="transmembrane region" description="Helical" evidence="9">
    <location>
        <begin position="100"/>
        <end position="120"/>
    </location>
</feature>